<accession>A0A7W3TEL5</accession>
<sequence length="61" mass="6953">MILTALPRLRHLDLRANRLTGLPATVLDLPALEKLDLRWNPFDPPPDLVAELERRGCAVLW</sequence>
<reference evidence="2" key="1">
    <citation type="submission" date="2019-10" db="EMBL/GenBank/DDBJ databases">
        <title>Streptomyces sp. nov., a novel actinobacterium isolated from alkaline environment.</title>
        <authorList>
            <person name="Golinska P."/>
        </authorList>
    </citation>
    <scope>NUCLEOTIDE SEQUENCE [LARGE SCALE GENOMIC DNA]</scope>
    <source>
        <strain evidence="2">DSM 42118</strain>
    </source>
</reference>
<dbReference type="EMBL" id="VKHT01000489">
    <property type="protein sequence ID" value="MBB0245429.1"/>
    <property type="molecule type" value="Genomic_DNA"/>
</dbReference>
<evidence type="ECO:0000313" key="1">
    <source>
        <dbReference type="EMBL" id="MBB0245429.1"/>
    </source>
</evidence>
<dbReference type="InterPro" id="IPR032675">
    <property type="entry name" value="LRR_dom_sf"/>
</dbReference>
<proteinExistence type="predicted"/>
<dbReference type="AlphaFoldDB" id="A0A7W3TEL5"/>
<organism evidence="1 2">
    <name type="scientific">Streptomyces alkaliphilus</name>
    <dbReference type="NCBI Taxonomy" id="1472722"/>
    <lineage>
        <taxon>Bacteria</taxon>
        <taxon>Bacillati</taxon>
        <taxon>Actinomycetota</taxon>
        <taxon>Actinomycetes</taxon>
        <taxon>Kitasatosporales</taxon>
        <taxon>Streptomycetaceae</taxon>
        <taxon>Streptomyces</taxon>
    </lineage>
</organism>
<dbReference type="SUPFAM" id="SSF52058">
    <property type="entry name" value="L domain-like"/>
    <property type="match status" value="1"/>
</dbReference>
<dbReference type="RefSeq" id="WP_182606912.1">
    <property type="nucleotide sequence ID" value="NZ_VKHT01000489.1"/>
</dbReference>
<name>A0A7W3TEL5_9ACTN</name>
<dbReference type="Pfam" id="PF13855">
    <property type="entry name" value="LRR_8"/>
    <property type="match status" value="1"/>
</dbReference>
<dbReference type="Proteomes" id="UP000538929">
    <property type="component" value="Unassembled WGS sequence"/>
</dbReference>
<dbReference type="InterPro" id="IPR001611">
    <property type="entry name" value="Leu-rich_rpt"/>
</dbReference>
<evidence type="ECO:0000313" key="2">
    <source>
        <dbReference type="Proteomes" id="UP000538929"/>
    </source>
</evidence>
<keyword evidence="2" id="KW-1185">Reference proteome</keyword>
<evidence type="ECO:0008006" key="3">
    <source>
        <dbReference type="Google" id="ProtNLM"/>
    </source>
</evidence>
<gene>
    <name evidence="1" type="ORF">FNQ90_15300</name>
</gene>
<dbReference type="Gene3D" id="3.80.10.10">
    <property type="entry name" value="Ribonuclease Inhibitor"/>
    <property type="match status" value="1"/>
</dbReference>
<protein>
    <recommendedName>
        <fullName evidence="3">Leucine-rich repeat domain-containing protein</fullName>
    </recommendedName>
</protein>
<comment type="caution">
    <text evidence="1">The sequence shown here is derived from an EMBL/GenBank/DDBJ whole genome shotgun (WGS) entry which is preliminary data.</text>
</comment>